<feature type="compositionally biased region" description="Polar residues" evidence="13">
    <location>
        <begin position="596"/>
        <end position="605"/>
    </location>
</feature>
<feature type="non-terminal residue" evidence="16">
    <location>
        <position position="605"/>
    </location>
</feature>
<dbReference type="OMA" id="CEVLTIY"/>
<evidence type="ECO:0000256" key="14">
    <source>
        <dbReference type="SAM" id="SignalP"/>
    </source>
</evidence>
<organism evidence="16 17">
    <name type="scientific">Candida maltosa (strain Xu316)</name>
    <name type="common">Yeast</name>
    <dbReference type="NCBI Taxonomy" id="1245528"/>
    <lineage>
        <taxon>Eukaryota</taxon>
        <taxon>Fungi</taxon>
        <taxon>Dikarya</taxon>
        <taxon>Ascomycota</taxon>
        <taxon>Saccharomycotina</taxon>
        <taxon>Pichiomycetes</taxon>
        <taxon>Debaryomycetaceae</taxon>
        <taxon>Candida/Lodderomyces clade</taxon>
        <taxon>Candida</taxon>
    </lineage>
</organism>
<feature type="compositionally biased region" description="Low complexity" evidence="13">
    <location>
        <begin position="453"/>
        <end position="476"/>
    </location>
</feature>
<proteinExistence type="inferred from homology"/>
<reference evidence="16 17" key="1">
    <citation type="submission" date="2013-02" db="EMBL/GenBank/DDBJ databases">
        <title>Genome sequence of Candida maltosa Xu316, a potential industrial strain for xylitol and ethanol production.</title>
        <authorList>
            <person name="Yu J."/>
            <person name="Wang Q."/>
            <person name="Geng X."/>
            <person name="Bao W."/>
            <person name="He P."/>
            <person name="Cai J."/>
        </authorList>
    </citation>
    <scope>NUCLEOTIDE SEQUENCE [LARGE SCALE GENOMIC DNA]</scope>
    <source>
        <strain evidence="17">Xu316</strain>
    </source>
</reference>
<dbReference type="GO" id="GO:0009277">
    <property type="term" value="C:fungal-type cell wall"/>
    <property type="evidence" value="ECO:0007669"/>
    <property type="project" value="UniProtKB-ARBA"/>
</dbReference>
<feature type="region of interest" description="Disordered" evidence="13">
    <location>
        <begin position="375"/>
        <end position="404"/>
    </location>
</feature>
<evidence type="ECO:0000313" key="17">
    <source>
        <dbReference type="Proteomes" id="UP000011777"/>
    </source>
</evidence>
<dbReference type="GO" id="GO:0098552">
    <property type="term" value="C:side of membrane"/>
    <property type="evidence" value="ECO:0007669"/>
    <property type="project" value="UniProtKB-KW"/>
</dbReference>
<feature type="domain" description="Hyphally-regulated cell wall protein N-terminal" evidence="15">
    <location>
        <begin position="12"/>
        <end position="339"/>
    </location>
</feature>
<feature type="region of interest" description="Disordered" evidence="13">
    <location>
        <begin position="502"/>
        <end position="532"/>
    </location>
</feature>
<feature type="compositionally biased region" description="Low complexity" evidence="13">
    <location>
        <begin position="586"/>
        <end position="595"/>
    </location>
</feature>
<evidence type="ECO:0000256" key="5">
    <source>
        <dbReference type="ARBA" id="ARBA00022512"/>
    </source>
</evidence>
<keyword evidence="7" id="KW-0336">GPI-anchor</keyword>
<dbReference type="InterPro" id="IPR021031">
    <property type="entry name" value="Hyphal-reg_cell_wall_N"/>
</dbReference>
<dbReference type="InterPro" id="IPR031573">
    <property type="entry name" value="Cell_wall_rpt"/>
</dbReference>
<feature type="chain" id="PRO_5004034222" description="Hyphally-regulated cell wall protein N-terminal domain-containing protein" evidence="14">
    <location>
        <begin position="21"/>
        <end position="605"/>
    </location>
</feature>
<evidence type="ECO:0000256" key="13">
    <source>
        <dbReference type="SAM" id="MobiDB-lite"/>
    </source>
</evidence>
<feature type="region of interest" description="Disordered" evidence="13">
    <location>
        <begin position="553"/>
        <end position="605"/>
    </location>
</feature>
<feature type="region of interest" description="Disordered" evidence="13">
    <location>
        <begin position="445"/>
        <end position="478"/>
    </location>
</feature>
<evidence type="ECO:0000256" key="7">
    <source>
        <dbReference type="ARBA" id="ARBA00022622"/>
    </source>
</evidence>
<evidence type="ECO:0000256" key="9">
    <source>
        <dbReference type="ARBA" id="ARBA00023026"/>
    </source>
</evidence>
<comment type="function">
    <text evidence="1">GPI-anchored cell wall protein involved in cell wall organization, hyphal growth, as well as in host-fungal interaction and virulence.</text>
</comment>
<keyword evidence="17" id="KW-1185">Reference proteome</keyword>
<evidence type="ECO:0000256" key="11">
    <source>
        <dbReference type="ARBA" id="ARBA00023180"/>
    </source>
</evidence>
<gene>
    <name evidence="16" type="ORF">G210_0291</name>
</gene>
<feature type="compositionally biased region" description="Low complexity" evidence="13">
    <location>
        <begin position="502"/>
        <end position="526"/>
    </location>
</feature>
<dbReference type="EMBL" id="AOGT01000859">
    <property type="protein sequence ID" value="EMG49037.1"/>
    <property type="molecule type" value="Genomic_DNA"/>
</dbReference>
<feature type="signal peptide" evidence="14">
    <location>
        <begin position="1"/>
        <end position="20"/>
    </location>
</feature>
<dbReference type="STRING" id="1245528.M3HNJ1"/>
<evidence type="ECO:0000259" key="15">
    <source>
        <dbReference type="Pfam" id="PF11765"/>
    </source>
</evidence>
<keyword evidence="8 14" id="KW-0732">Signal</keyword>
<dbReference type="HOGENOM" id="CLU_451719_0_0_1"/>
<evidence type="ECO:0000313" key="16">
    <source>
        <dbReference type="EMBL" id="EMG49037.1"/>
    </source>
</evidence>
<keyword evidence="5" id="KW-0134">Cell wall</keyword>
<protein>
    <recommendedName>
        <fullName evidence="15">Hyphally-regulated cell wall protein N-terminal domain-containing protein</fullName>
    </recommendedName>
</protein>
<dbReference type="AlphaFoldDB" id="M3HNJ1"/>
<dbReference type="Pfam" id="PF11765">
    <property type="entry name" value="Hyphal_reg_CWP"/>
    <property type="match status" value="1"/>
</dbReference>
<keyword evidence="9" id="KW-0843">Virulence</keyword>
<dbReference type="OrthoDB" id="4022214at2759"/>
<feature type="compositionally biased region" description="Polar residues" evidence="13">
    <location>
        <begin position="558"/>
        <end position="580"/>
    </location>
</feature>
<dbReference type="Proteomes" id="UP000011777">
    <property type="component" value="Unassembled WGS sequence"/>
</dbReference>
<evidence type="ECO:0000256" key="1">
    <source>
        <dbReference type="ARBA" id="ARBA00003560"/>
    </source>
</evidence>
<comment type="similarity">
    <text evidence="4">Belongs to the HYR1/IFF family.</text>
</comment>
<sequence>MLLYRNFFAISLLLINFVAAIDITANRINYGTISIPCEVLTIYTNNYWSIINNACTNFVYDVNIQSNAMLFVTTNSTSVALSFAAGTCSTKVNNNGIIAVSALPVNVCSSYNLAGQYFTNNGELYFASQGKVGDTMLVTSLNVLNNGLMNFYHSQRNAAYVTIGDACTTTLQNQGQICFRNHTYMQTTPINGTGCITATAGGAIYIQNQNQVINTTQSFYLHGSTASLTVLPVKDNILYNVYGYGNGNFIGLTTTLSSNKYPAYAYDSDAGILSLASPSYRVNFNIGQGYDPSLFQIITKTITPVPSCNMATVIYTGPVPARDLPPTCQIECKAPPEYPFDNNYPMTSEYTTTWTTTNTDGSDLTQSGVVSSIGTSGTTVTTFPPPSTEYTSTWTTTDSDGNETTQSGVVTANESMTSTLTTFPGPTTYTTKWYTTGPDGELTTQSGLVSKEGSSTTTLTTYPGPSTEYTTTWTTTNSNGDEITQSGLVTHNDDTTSTLTTFPGPSTEYTTTWTTTDSDGNETTESGLVTKNDDTTSTLTTFSGLTSYTTSWTTTNSNGDETTQSGIVSQEGTETSTVTTFPGPGTEYTTSWTTTDSDGNPTTQS</sequence>
<evidence type="ECO:0000256" key="3">
    <source>
        <dbReference type="ARBA" id="ARBA00004589"/>
    </source>
</evidence>
<keyword evidence="6" id="KW-0964">Secreted</keyword>
<name>M3HNJ1_CANMX</name>
<keyword evidence="11" id="KW-0325">Glycoprotein</keyword>
<comment type="caution">
    <text evidence="16">The sequence shown here is derived from an EMBL/GenBank/DDBJ whole genome shotgun (WGS) entry which is preliminary data.</text>
</comment>
<dbReference type="GO" id="GO:0009986">
    <property type="term" value="C:cell surface"/>
    <property type="evidence" value="ECO:0007669"/>
    <property type="project" value="UniProtKB-ARBA"/>
</dbReference>
<evidence type="ECO:0000256" key="4">
    <source>
        <dbReference type="ARBA" id="ARBA00009873"/>
    </source>
</evidence>
<keyword evidence="10" id="KW-0472">Membrane</keyword>
<keyword evidence="12" id="KW-0449">Lipoprotein</keyword>
<evidence type="ECO:0000256" key="12">
    <source>
        <dbReference type="ARBA" id="ARBA00023288"/>
    </source>
</evidence>
<feature type="compositionally biased region" description="Low complexity" evidence="13">
    <location>
        <begin position="375"/>
        <end position="399"/>
    </location>
</feature>
<accession>M3HNJ1</accession>
<evidence type="ECO:0000256" key="6">
    <source>
        <dbReference type="ARBA" id="ARBA00022525"/>
    </source>
</evidence>
<evidence type="ECO:0000256" key="10">
    <source>
        <dbReference type="ARBA" id="ARBA00023136"/>
    </source>
</evidence>
<evidence type="ECO:0000256" key="8">
    <source>
        <dbReference type="ARBA" id="ARBA00022729"/>
    </source>
</evidence>
<comment type="subcellular location">
    <subcellularLocation>
        <location evidence="3">Membrane</location>
        <topology evidence="3">Lipid-anchor</topology>
        <topology evidence="3">GPI-anchor</topology>
    </subcellularLocation>
    <subcellularLocation>
        <location evidence="2">Secreted</location>
        <location evidence="2">Cell wall</location>
    </subcellularLocation>
</comment>
<dbReference type="Pfam" id="PF15789">
    <property type="entry name" value="Hyr1"/>
    <property type="match status" value="6"/>
</dbReference>
<evidence type="ECO:0000256" key="2">
    <source>
        <dbReference type="ARBA" id="ARBA00004191"/>
    </source>
</evidence>